<organism evidence="2 3">
    <name type="scientific">Chengkuizengella marina</name>
    <dbReference type="NCBI Taxonomy" id="2507566"/>
    <lineage>
        <taxon>Bacteria</taxon>
        <taxon>Bacillati</taxon>
        <taxon>Bacillota</taxon>
        <taxon>Bacilli</taxon>
        <taxon>Bacillales</taxon>
        <taxon>Paenibacillaceae</taxon>
        <taxon>Chengkuizengella</taxon>
    </lineage>
</organism>
<dbReference type="Proteomes" id="UP000448943">
    <property type="component" value="Unassembled WGS sequence"/>
</dbReference>
<dbReference type="InterPro" id="IPR010499">
    <property type="entry name" value="AraC_E-bd"/>
</dbReference>
<evidence type="ECO:0000313" key="2">
    <source>
        <dbReference type="EMBL" id="NBI27527.1"/>
    </source>
</evidence>
<proteinExistence type="predicted"/>
<dbReference type="Pfam" id="PF14526">
    <property type="entry name" value="Cass2"/>
    <property type="match status" value="1"/>
</dbReference>
<keyword evidence="3" id="KW-1185">Reference proteome</keyword>
<comment type="caution">
    <text evidence="2">The sequence shown here is derived from an EMBL/GenBank/DDBJ whole genome shotgun (WGS) entry which is preliminary data.</text>
</comment>
<dbReference type="PANTHER" id="PTHR36444">
    <property type="entry name" value="TRANSCRIPTIONAL REGULATOR PROTEIN YOBU-RELATED"/>
    <property type="match status" value="1"/>
</dbReference>
<evidence type="ECO:0000313" key="3">
    <source>
        <dbReference type="Proteomes" id="UP000448943"/>
    </source>
</evidence>
<dbReference type="AlphaFoldDB" id="A0A6N9PWZ4"/>
<feature type="domain" description="AraC effector-binding" evidence="1">
    <location>
        <begin position="8"/>
        <end position="165"/>
    </location>
</feature>
<dbReference type="InterPro" id="IPR011256">
    <property type="entry name" value="Reg_factor_effector_dom_sf"/>
</dbReference>
<dbReference type="SUPFAM" id="SSF55136">
    <property type="entry name" value="Probable bacterial effector-binding domain"/>
    <property type="match status" value="1"/>
</dbReference>
<evidence type="ECO:0000259" key="1">
    <source>
        <dbReference type="SMART" id="SM00871"/>
    </source>
</evidence>
<dbReference type="OrthoDB" id="9801008at2"/>
<accession>A0A6N9PWZ4</accession>
<dbReference type="EMBL" id="SIJB01000004">
    <property type="protein sequence ID" value="NBI27527.1"/>
    <property type="molecule type" value="Genomic_DNA"/>
</dbReference>
<dbReference type="SMART" id="SM00871">
    <property type="entry name" value="AraC_E_bind"/>
    <property type="match status" value="1"/>
</dbReference>
<dbReference type="PANTHER" id="PTHR36444:SF2">
    <property type="entry name" value="TRANSCRIPTIONAL REGULATOR PROTEIN YOBU-RELATED"/>
    <property type="match status" value="1"/>
</dbReference>
<name>A0A6N9PWZ4_9BACL</name>
<reference evidence="2 3" key="1">
    <citation type="submission" date="2019-01" db="EMBL/GenBank/DDBJ databases">
        <title>Chengkuizengella sp. nov., isolated from deep-sea sediment of East Pacific Ocean.</title>
        <authorList>
            <person name="Yang J."/>
            <person name="Lai Q."/>
            <person name="Shao Z."/>
        </authorList>
    </citation>
    <scope>NUCLEOTIDE SEQUENCE [LARGE SCALE GENOMIC DNA]</scope>
    <source>
        <strain evidence="2 3">YPA3-1-1</strain>
    </source>
</reference>
<dbReference type="Gene3D" id="3.20.80.10">
    <property type="entry name" value="Regulatory factor, effector binding domain"/>
    <property type="match status" value="1"/>
</dbReference>
<sequence>MKNQTPTLEPTFVKKDEFKIAGLQCRSQMKENEDQKEIGQLWEQFMGSMPNIKNKTKANTTYGLCFDFDPQTNEYSYVSGVEIDDSNISLPDKVVVKTIPASRYAVFTYKGDMNGVGDAFKYIYETWLPQSGEKPLDDYSFELYDERFLGPNDKNSETDIYIPLK</sequence>
<protein>
    <submittedName>
        <fullName evidence="2">AraC family transcriptional regulator</fullName>
    </submittedName>
</protein>
<gene>
    <name evidence="2" type="ORF">ERL59_00910</name>
</gene>
<dbReference type="InterPro" id="IPR029441">
    <property type="entry name" value="Cass2"/>
</dbReference>
<dbReference type="InterPro" id="IPR053182">
    <property type="entry name" value="YobU-like_regulator"/>
</dbReference>
<dbReference type="RefSeq" id="WP_160643569.1">
    <property type="nucleotide sequence ID" value="NZ_SIJB01000004.1"/>
</dbReference>